<dbReference type="InterPro" id="IPR011009">
    <property type="entry name" value="Kinase-like_dom_sf"/>
</dbReference>
<accession>A0AAY4DG38</accession>
<keyword evidence="4" id="KW-0812">Transmembrane</keyword>
<dbReference type="Ensembl" id="ENSDCDT00010054608.1">
    <property type="protein sequence ID" value="ENSDCDP00010044505.1"/>
    <property type="gene ID" value="ENSDCDG00010027538.1"/>
</dbReference>
<dbReference type="GO" id="GO:0043408">
    <property type="term" value="P:regulation of MAPK cascade"/>
    <property type="evidence" value="ECO:0007669"/>
    <property type="project" value="TreeGrafter"/>
</dbReference>
<keyword evidence="1" id="KW-0547">Nucleotide-binding</keyword>
<dbReference type="PROSITE" id="PS50011">
    <property type="entry name" value="PROTEIN_KINASE_DOM"/>
    <property type="match status" value="1"/>
</dbReference>
<name>A0AAY4DG38_9TELE</name>
<dbReference type="GO" id="GO:0043235">
    <property type="term" value="C:receptor complex"/>
    <property type="evidence" value="ECO:0007669"/>
    <property type="project" value="TreeGrafter"/>
</dbReference>
<dbReference type="PANTHER" id="PTHR24416">
    <property type="entry name" value="TYROSINE-PROTEIN KINASE RECEPTOR"/>
    <property type="match status" value="1"/>
</dbReference>
<dbReference type="Pfam" id="PF07714">
    <property type="entry name" value="PK_Tyr_Ser-Thr"/>
    <property type="match status" value="1"/>
</dbReference>
<sequence>CFSDAPDVTYYVLIGGSALAVLTSFVFFIIWIKKYRSLTKTIAELRRGRHSPLPALPPTVPQSFDDDSEAPLQRQSSEQASGLPWKPPQVQRAELLQLIKAGKEGVFYKAKMTRGTCRGHSMVTCKIAKEGVSPKQVEREVSVMKKLGYHKNILQLLGWNSTQEPYTLIMEFVQYGTLRSFLQTQRDKLSSDPELQSLLTIASYHTALAMEHLHSKMVVHGDLALRNVMVGQFPWEVRLTEFGLARDMSSMRSRRSSRKKKHRERVPLRWYPPEYFRNNHYSFKGDVWAFGVLLWEMQTFGSVPYASLATSDEVVYHICAGRKNAIPDSCRPEITQILHDCWLEPYTLRPAFTDIVRTLENVMEDDSV</sequence>
<reference evidence="6" key="2">
    <citation type="submission" date="2025-08" db="UniProtKB">
        <authorList>
            <consortium name="Ensembl"/>
        </authorList>
    </citation>
    <scope>IDENTIFICATION</scope>
</reference>
<reference evidence="6" key="3">
    <citation type="submission" date="2025-09" db="UniProtKB">
        <authorList>
            <consortium name="Ensembl"/>
        </authorList>
    </citation>
    <scope>IDENTIFICATION</scope>
</reference>
<keyword evidence="7" id="KW-1185">Reference proteome</keyword>
<feature type="domain" description="Protein kinase" evidence="5">
    <location>
        <begin position="93"/>
        <end position="363"/>
    </location>
</feature>
<dbReference type="InterPro" id="IPR008266">
    <property type="entry name" value="Tyr_kinase_AS"/>
</dbReference>
<dbReference type="PANTHER" id="PTHR24416:SF552">
    <property type="entry name" value="RECEPTOR PROTEIN-TYROSINE KINASE"/>
    <property type="match status" value="1"/>
</dbReference>
<evidence type="ECO:0000313" key="7">
    <source>
        <dbReference type="Proteomes" id="UP000694580"/>
    </source>
</evidence>
<dbReference type="InterPro" id="IPR050122">
    <property type="entry name" value="RTK"/>
</dbReference>
<dbReference type="GO" id="GO:0005524">
    <property type="term" value="F:ATP binding"/>
    <property type="evidence" value="ECO:0007669"/>
    <property type="project" value="UniProtKB-KW"/>
</dbReference>
<dbReference type="GO" id="GO:0019838">
    <property type="term" value="F:growth factor binding"/>
    <property type="evidence" value="ECO:0007669"/>
    <property type="project" value="TreeGrafter"/>
</dbReference>
<dbReference type="PROSITE" id="PS00109">
    <property type="entry name" value="PROTEIN_KINASE_TYR"/>
    <property type="match status" value="1"/>
</dbReference>
<proteinExistence type="predicted"/>
<keyword evidence="2" id="KW-0067">ATP-binding</keyword>
<reference evidence="6 7" key="1">
    <citation type="submission" date="2020-06" db="EMBL/GenBank/DDBJ databases">
        <authorList>
            <consortium name="Wellcome Sanger Institute Data Sharing"/>
        </authorList>
    </citation>
    <scope>NUCLEOTIDE SEQUENCE [LARGE SCALE GENOMIC DNA]</scope>
</reference>
<dbReference type="GeneTree" id="ENSGT00940000166564"/>
<feature type="transmembrane region" description="Helical" evidence="4">
    <location>
        <begin position="12"/>
        <end position="32"/>
    </location>
</feature>
<dbReference type="GO" id="GO:0045766">
    <property type="term" value="P:positive regulation of angiogenesis"/>
    <property type="evidence" value="ECO:0007669"/>
    <property type="project" value="TreeGrafter"/>
</dbReference>
<evidence type="ECO:0000313" key="6">
    <source>
        <dbReference type="Ensembl" id="ENSDCDP00010044505.1"/>
    </source>
</evidence>
<evidence type="ECO:0000256" key="4">
    <source>
        <dbReference type="SAM" id="Phobius"/>
    </source>
</evidence>
<dbReference type="GO" id="GO:0030335">
    <property type="term" value="P:positive regulation of cell migration"/>
    <property type="evidence" value="ECO:0007669"/>
    <property type="project" value="TreeGrafter"/>
</dbReference>
<dbReference type="Gene3D" id="1.10.510.10">
    <property type="entry name" value="Transferase(Phosphotransferase) domain 1"/>
    <property type="match status" value="1"/>
</dbReference>
<dbReference type="GO" id="GO:0045446">
    <property type="term" value="P:endothelial cell differentiation"/>
    <property type="evidence" value="ECO:0007669"/>
    <property type="project" value="TreeGrafter"/>
</dbReference>
<dbReference type="PRINTS" id="PR00109">
    <property type="entry name" value="TYRKINASE"/>
</dbReference>
<dbReference type="GO" id="GO:0005021">
    <property type="term" value="F:vascular endothelial growth factor receptor activity"/>
    <property type="evidence" value="ECO:0007669"/>
    <property type="project" value="TreeGrafter"/>
</dbReference>
<dbReference type="GO" id="GO:0016477">
    <property type="term" value="P:cell migration"/>
    <property type="evidence" value="ECO:0007669"/>
    <property type="project" value="TreeGrafter"/>
</dbReference>
<dbReference type="InterPro" id="IPR001245">
    <property type="entry name" value="Ser-Thr/Tyr_kinase_cat_dom"/>
</dbReference>
<gene>
    <name evidence="6" type="primary">si:ch211-167j9.5</name>
</gene>
<evidence type="ECO:0000256" key="2">
    <source>
        <dbReference type="ARBA" id="ARBA00022840"/>
    </source>
</evidence>
<dbReference type="GO" id="GO:0001525">
    <property type="term" value="P:angiogenesis"/>
    <property type="evidence" value="ECO:0007669"/>
    <property type="project" value="TreeGrafter"/>
</dbReference>
<organism evidence="6 7">
    <name type="scientific">Denticeps clupeoides</name>
    <name type="common">denticle herring</name>
    <dbReference type="NCBI Taxonomy" id="299321"/>
    <lineage>
        <taxon>Eukaryota</taxon>
        <taxon>Metazoa</taxon>
        <taxon>Chordata</taxon>
        <taxon>Craniata</taxon>
        <taxon>Vertebrata</taxon>
        <taxon>Euteleostomi</taxon>
        <taxon>Actinopterygii</taxon>
        <taxon>Neopterygii</taxon>
        <taxon>Teleostei</taxon>
        <taxon>Clupei</taxon>
        <taxon>Clupeiformes</taxon>
        <taxon>Denticipitoidei</taxon>
        <taxon>Denticipitidae</taxon>
        <taxon>Denticeps</taxon>
    </lineage>
</organism>
<dbReference type="Proteomes" id="UP000694580">
    <property type="component" value="Chromosome 13"/>
</dbReference>
<keyword evidence="4" id="KW-1133">Transmembrane helix</keyword>
<dbReference type="InterPro" id="IPR000719">
    <property type="entry name" value="Prot_kinase_dom"/>
</dbReference>
<evidence type="ECO:0000259" key="5">
    <source>
        <dbReference type="PROSITE" id="PS50011"/>
    </source>
</evidence>
<dbReference type="AlphaFoldDB" id="A0AAY4DG38"/>
<protein>
    <recommendedName>
        <fullName evidence="5">Protein kinase domain-containing protein</fullName>
    </recommendedName>
</protein>
<feature type="region of interest" description="Disordered" evidence="3">
    <location>
        <begin position="51"/>
        <end position="86"/>
    </location>
</feature>
<keyword evidence="4" id="KW-0472">Membrane</keyword>
<dbReference type="SUPFAM" id="SSF56112">
    <property type="entry name" value="Protein kinase-like (PK-like)"/>
    <property type="match status" value="1"/>
</dbReference>
<evidence type="ECO:0000256" key="1">
    <source>
        <dbReference type="ARBA" id="ARBA00022741"/>
    </source>
</evidence>
<dbReference type="GO" id="GO:0005886">
    <property type="term" value="C:plasma membrane"/>
    <property type="evidence" value="ECO:0007669"/>
    <property type="project" value="TreeGrafter"/>
</dbReference>
<evidence type="ECO:0000256" key="3">
    <source>
        <dbReference type="SAM" id="MobiDB-lite"/>
    </source>
</evidence>